<dbReference type="KEGG" id="psoj:PHYSODRAFT_396496"/>
<dbReference type="EMBL" id="JH159157">
    <property type="protein sequence ID" value="EGZ11875.1"/>
    <property type="molecule type" value="Genomic_DNA"/>
</dbReference>
<accession>G4ZXR6</accession>
<keyword evidence="2" id="KW-1185">Reference proteome</keyword>
<dbReference type="GeneID" id="20651212"/>
<sequence>KVEIIKHGRPEGWHGQSWVYYKGMMMIVSSEDQVDHQGVAVHGIGQQVMMNKTGTEMWKYLENIYEGKTNAATRANQEIILFNRLQAAKCKAGEDVGQHVDKLVTTKAQLEALNAGVRGMIFTQMLVQSLPKNERFDRRKGMMESGLKKMD</sequence>
<dbReference type="InParanoid" id="G4ZXR6"/>
<evidence type="ECO:0000313" key="2">
    <source>
        <dbReference type="Proteomes" id="UP000002640"/>
    </source>
</evidence>
<reference evidence="1 2" key="1">
    <citation type="journal article" date="2006" name="Science">
        <title>Phytophthora genome sequences uncover evolutionary origins and mechanisms of pathogenesis.</title>
        <authorList>
            <person name="Tyler B.M."/>
            <person name="Tripathy S."/>
            <person name="Zhang X."/>
            <person name="Dehal P."/>
            <person name="Jiang R.H."/>
            <person name="Aerts A."/>
            <person name="Arredondo F.D."/>
            <person name="Baxter L."/>
            <person name="Bensasson D."/>
            <person name="Beynon J.L."/>
            <person name="Chapman J."/>
            <person name="Damasceno C.M."/>
            <person name="Dorrance A.E."/>
            <person name="Dou D."/>
            <person name="Dickerman A.W."/>
            <person name="Dubchak I.L."/>
            <person name="Garbelotto M."/>
            <person name="Gijzen M."/>
            <person name="Gordon S.G."/>
            <person name="Govers F."/>
            <person name="Grunwald N.J."/>
            <person name="Huang W."/>
            <person name="Ivors K.L."/>
            <person name="Jones R.W."/>
            <person name="Kamoun S."/>
            <person name="Krampis K."/>
            <person name="Lamour K.H."/>
            <person name="Lee M.K."/>
            <person name="McDonald W.H."/>
            <person name="Medina M."/>
            <person name="Meijer H.J."/>
            <person name="Nordberg E.K."/>
            <person name="Maclean D.J."/>
            <person name="Ospina-Giraldo M.D."/>
            <person name="Morris P.F."/>
            <person name="Phuntumart V."/>
            <person name="Putnam N.H."/>
            <person name="Rash S."/>
            <person name="Rose J.K."/>
            <person name="Sakihama Y."/>
            <person name="Salamov A.A."/>
            <person name="Savidor A."/>
            <person name="Scheuring C.F."/>
            <person name="Smith B.M."/>
            <person name="Sobral B.W."/>
            <person name="Terry A."/>
            <person name="Torto-Alalibo T.A."/>
            <person name="Win J."/>
            <person name="Xu Z."/>
            <person name="Zhang H."/>
            <person name="Grigoriev I.V."/>
            <person name="Rokhsar D.S."/>
            <person name="Boore J.L."/>
        </authorList>
    </citation>
    <scope>NUCLEOTIDE SEQUENCE [LARGE SCALE GENOMIC DNA]</scope>
    <source>
        <strain evidence="1 2">P6497</strain>
    </source>
</reference>
<dbReference type="SMR" id="G4ZXR6"/>
<organism evidence="1 2">
    <name type="scientific">Phytophthora sojae (strain P6497)</name>
    <name type="common">Soybean stem and root rot agent</name>
    <name type="synonym">Phytophthora megasperma f. sp. glycines</name>
    <dbReference type="NCBI Taxonomy" id="1094619"/>
    <lineage>
        <taxon>Eukaryota</taxon>
        <taxon>Sar</taxon>
        <taxon>Stramenopiles</taxon>
        <taxon>Oomycota</taxon>
        <taxon>Peronosporomycetes</taxon>
        <taxon>Peronosporales</taxon>
        <taxon>Peronosporaceae</taxon>
        <taxon>Phytophthora</taxon>
    </lineage>
</organism>
<proteinExistence type="predicted"/>
<dbReference type="Proteomes" id="UP000002640">
    <property type="component" value="Unassembled WGS sequence"/>
</dbReference>
<dbReference type="RefSeq" id="XP_009532208.1">
    <property type="nucleotide sequence ID" value="XM_009533913.1"/>
</dbReference>
<protein>
    <submittedName>
        <fullName evidence="1">Uncharacterized protein</fullName>
    </submittedName>
</protein>
<dbReference type="AlphaFoldDB" id="G4ZXR6"/>
<name>G4ZXR6_PHYSP</name>
<dbReference type="Pfam" id="PF14223">
    <property type="entry name" value="Retrotran_gag_2"/>
    <property type="match status" value="1"/>
</dbReference>
<feature type="non-terminal residue" evidence="1">
    <location>
        <position position="151"/>
    </location>
</feature>
<gene>
    <name evidence="1" type="ORF">PHYSODRAFT_396496</name>
</gene>
<feature type="non-terminal residue" evidence="1">
    <location>
        <position position="1"/>
    </location>
</feature>
<evidence type="ECO:0000313" key="1">
    <source>
        <dbReference type="EMBL" id="EGZ11875.1"/>
    </source>
</evidence>